<evidence type="ECO:0000313" key="3">
    <source>
        <dbReference type="Proteomes" id="UP000076584"/>
    </source>
</evidence>
<organism evidence="2 3">
    <name type="scientific">Colletotrichum incanum</name>
    <name type="common">Soybean anthracnose fungus</name>
    <dbReference type="NCBI Taxonomy" id="1573173"/>
    <lineage>
        <taxon>Eukaryota</taxon>
        <taxon>Fungi</taxon>
        <taxon>Dikarya</taxon>
        <taxon>Ascomycota</taxon>
        <taxon>Pezizomycotina</taxon>
        <taxon>Sordariomycetes</taxon>
        <taxon>Hypocreomycetidae</taxon>
        <taxon>Glomerellales</taxon>
        <taxon>Glomerellaceae</taxon>
        <taxon>Colletotrichum</taxon>
        <taxon>Colletotrichum spaethianum species complex</taxon>
    </lineage>
</organism>
<feature type="non-terminal residue" evidence="2">
    <location>
        <position position="1"/>
    </location>
</feature>
<name>A0A167DY43_COLIC</name>
<proteinExistence type="inferred from homology"/>
<dbReference type="InterPro" id="IPR051209">
    <property type="entry name" value="FAD-bind_Monooxygenase_sf"/>
</dbReference>
<dbReference type="AlphaFoldDB" id="A0A167DY43"/>
<dbReference type="PANTHER" id="PTHR42877">
    <property type="entry name" value="L-ORNITHINE N(5)-MONOOXYGENASE-RELATED"/>
    <property type="match status" value="1"/>
</dbReference>
<dbReference type="InterPro" id="IPR036188">
    <property type="entry name" value="FAD/NAD-bd_sf"/>
</dbReference>
<reference evidence="2 3" key="1">
    <citation type="submission" date="2015-06" db="EMBL/GenBank/DDBJ databases">
        <title>Survival trade-offs in plant roots during colonization by closely related pathogenic and mutualistic fungi.</title>
        <authorList>
            <person name="Hacquard S."/>
            <person name="Kracher B."/>
            <person name="Hiruma K."/>
            <person name="Weinman A."/>
            <person name="Muench P."/>
            <person name="Garrido Oter R."/>
            <person name="Ver Loren van Themaat E."/>
            <person name="Dallerey J.-F."/>
            <person name="Damm U."/>
            <person name="Henrissat B."/>
            <person name="Lespinet O."/>
            <person name="Thon M."/>
            <person name="Kemen E."/>
            <person name="McHardy A.C."/>
            <person name="Schulze-Lefert P."/>
            <person name="O'Connell R.J."/>
        </authorList>
    </citation>
    <scope>NUCLEOTIDE SEQUENCE [LARGE SCALE GENOMIC DNA]</scope>
    <source>
        <strain evidence="2 3">MAFF 238704</strain>
    </source>
</reference>
<protein>
    <submittedName>
        <fullName evidence="2">Uncharacterized protein</fullName>
    </submittedName>
</protein>
<dbReference type="Gene3D" id="3.50.50.60">
    <property type="entry name" value="FAD/NAD(P)-binding domain"/>
    <property type="match status" value="1"/>
</dbReference>
<dbReference type="EMBL" id="LFIW01000874">
    <property type="protein sequence ID" value="KZL84483.1"/>
    <property type="molecule type" value="Genomic_DNA"/>
</dbReference>
<accession>A0A167DY43</accession>
<evidence type="ECO:0000313" key="2">
    <source>
        <dbReference type="EMBL" id="KZL84483.1"/>
    </source>
</evidence>
<evidence type="ECO:0000256" key="1">
    <source>
        <dbReference type="ARBA" id="ARBA00010139"/>
    </source>
</evidence>
<comment type="similarity">
    <text evidence="1">Belongs to the FAD-binding monooxygenase family.</text>
</comment>
<comment type="caution">
    <text evidence="2">The sequence shown here is derived from an EMBL/GenBank/DDBJ whole genome shotgun (WGS) entry which is preliminary data.</text>
</comment>
<keyword evidence="3" id="KW-1185">Reference proteome</keyword>
<dbReference type="Proteomes" id="UP000076584">
    <property type="component" value="Unassembled WGS sequence"/>
</dbReference>
<gene>
    <name evidence="2" type="ORF">CI238_03540</name>
</gene>
<sequence length="147" mass="16893">AHLDYSWSTPLLEQPIDAERKVRHIRDTEYQIYVTTRLWMILAESGITMGTLALPVTFHNMATSFPSARTLASGAEIHVYQKKVVDHYQLQTFIKLKHRVIGTTWSRKTGKWAVRSRNLETGTEIVDDAYLFLYTTGLLSKPQVAFH</sequence>
<dbReference type="PANTHER" id="PTHR42877:SF7">
    <property type="entry name" value="FLAVIN-BINDING MONOOXYGENASE-RELATED"/>
    <property type="match status" value="1"/>
</dbReference>